<evidence type="ECO:0000313" key="1">
    <source>
        <dbReference type="EMBL" id="GAG73995.1"/>
    </source>
</evidence>
<dbReference type="Gene3D" id="1.25.40.10">
    <property type="entry name" value="Tetratricopeptide repeat domain"/>
    <property type="match status" value="1"/>
</dbReference>
<dbReference type="InterPro" id="IPR011990">
    <property type="entry name" value="TPR-like_helical_dom_sf"/>
</dbReference>
<reference evidence="1" key="1">
    <citation type="journal article" date="2014" name="Front. Microbiol.">
        <title>High frequency of phylogenetically diverse reductive dehalogenase-homologous genes in deep subseafloor sedimentary metagenomes.</title>
        <authorList>
            <person name="Kawai M."/>
            <person name="Futagami T."/>
            <person name="Toyoda A."/>
            <person name="Takaki Y."/>
            <person name="Nishi S."/>
            <person name="Hori S."/>
            <person name="Arai W."/>
            <person name="Tsubouchi T."/>
            <person name="Morono Y."/>
            <person name="Uchiyama I."/>
            <person name="Ito T."/>
            <person name="Fujiyama A."/>
            <person name="Inagaki F."/>
            <person name="Takami H."/>
        </authorList>
    </citation>
    <scope>NUCLEOTIDE SEQUENCE</scope>
    <source>
        <strain evidence="1">Expedition CK06-06</strain>
    </source>
</reference>
<dbReference type="SUPFAM" id="SSF48452">
    <property type="entry name" value="TPR-like"/>
    <property type="match status" value="1"/>
</dbReference>
<gene>
    <name evidence="1" type="ORF">S01H4_06311</name>
</gene>
<evidence type="ECO:0008006" key="2">
    <source>
        <dbReference type="Google" id="ProtNLM"/>
    </source>
</evidence>
<dbReference type="EMBL" id="BART01001928">
    <property type="protein sequence ID" value="GAG73995.1"/>
    <property type="molecule type" value="Genomic_DNA"/>
</dbReference>
<accession>X0ZW27</accession>
<protein>
    <recommendedName>
        <fullName evidence="2">MalT-like TPR region domain-containing protein</fullName>
    </recommendedName>
</protein>
<dbReference type="PANTHER" id="PTHR45588:SF1">
    <property type="entry name" value="WW DOMAIN-CONTAINING PROTEIN"/>
    <property type="match status" value="1"/>
</dbReference>
<sequence>MLYLQRLNVMQQEMLAAVEMARGEKDRAVQFASEASRLEGEMPFSFGPPFVDLPAAEYLGELLLGARKYQDAVQAFETQLERTRMRANALTGLARAEEKLGNTAEAQYARQKLELIQHAADADVKTDL</sequence>
<proteinExistence type="predicted"/>
<dbReference type="AlphaFoldDB" id="X0ZW27"/>
<dbReference type="PANTHER" id="PTHR45588">
    <property type="entry name" value="TPR DOMAIN-CONTAINING PROTEIN"/>
    <property type="match status" value="1"/>
</dbReference>
<name>X0ZW27_9ZZZZ</name>
<organism evidence="1">
    <name type="scientific">marine sediment metagenome</name>
    <dbReference type="NCBI Taxonomy" id="412755"/>
    <lineage>
        <taxon>unclassified sequences</taxon>
        <taxon>metagenomes</taxon>
        <taxon>ecological metagenomes</taxon>
    </lineage>
</organism>
<comment type="caution">
    <text evidence="1">The sequence shown here is derived from an EMBL/GenBank/DDBJ whole genome shotgun (WGS) entry which is preliminary data.</text>
</comment>